<dbReference type="GO" id="GO:0016740">
    <property type="term" value="F:transferase activity"/>
    <property type="evidence" value="ECO:0007669"/>
    <property type="project" value="UniProtKB-KW"/>
</dbReference>
<name>A0A415FDG5_9BACE</name>
<dbReference type="Gene3D" id="3.40.50.2000">
    <property type="entry name" value="Glycogen Phosphorylase B"/>
    <property type="match status" value="1"/>
</dbReference>
<reference evidence="1 4" key="2">
    <citation type="journal article" date="2019" name="Nat. Med.">
        <title>A library of human gut bacterial isolates paired with longitudinal multiomics data enables mechanistic microbiome research.</title>
        <authorList>
            <person name="Poyet M."/>
            <person name="Groussin M."/>
            <person name="Gibbons S.M."/>
            <person name="Avila-Pacheco J."/>
            <person name="Jiang X."/>
            <person name="Kearney S.M."/>
            <person name="Perrotta A.R."/>
            <person name="Berdy B."/>
            <person name="Zhao S."/>
            <person name="Lieberman T.D."/>
            <person name="Swanson P.K."/>
            <person name="Smith M."/>
            <person name="Roesemann S."/>
            <person name="Alexander J.E."/>
            <person name="Rich S.A."/>
            <person name="Livny J."/>
            <person name="Vlamakis H."/>
            <person name="Clish C."/>
            <person name="Bullock K."/>
            <person name="Deik A."/>
            <person name="Scott J."/>
            <person name="Pierce K.A."/>
            <person name="Xavier R.J."/>
            <person name="Alm E.J."/>
        </authorList>
    </citation>
    <scope>NUCLEOTIDE SEQUENCE [LARGE SCALE GENOMIC DNA]</scope>
    <source>
        <strain evidence="1 4">BIOML-A74</strain>
    </source>
</reference>
<keyword evidence="2" id="KW-0808">Transferase</keyword>
<organism evidence="2 3">
    <name type="scientific">Bacteroides xylanisolvens</name>
    <dbReference type="NCBI Taxonomy" id="371601"/>
    <lineage>
        <taxon>Bacteria</taxon>
        <taxon>Pseudomonadati</taxon>
        <taxon>Bacteroidota</taxon>
        <taxon>Bacteroidia</taxon>
        <taxon>Bacteroidales</taxon>
        <taxon>Bacteroidaceae</taxon>
        <taxon>Bacteroides</taxon>
    </lineage>
</organism>
<dbReference type="RefSeq" id="WP_134993648.1">
    <property type="nucleotide sequence ID" value="NZ_CP103094.1"/>
</dbReference>
<reference evidence="2 3" key="1">
    <citation type="submission" date="2018-08" db="EMBL/GenBank/DDBJ databases">
        <title>A genome reference for cultivated species of the human gut microbiota.</title>
        <authorList>
            <person name="Zou Y."/>
            <person name="Xue W."/>
            <person name="Luo G."/>
        </authorList>
    </citation>
    <scope>NUCLEOTIDE SEQUENCE [LARGE SCALE GENOMIC DNA]</scope>
    <source>
        <strain evidence="2 3">AF46-11NS</strain>
    </source>
</reference>
<dbReference type="EMBL" id="WDES01000023">
    <property type="protein sequence ID" value="KAB6086766.1"/>
    <property type="molecule type" value="Genomic_DNA"/>
</dbReference>
<dbReference type="SUPFAM" id="SSF53756">
    <property type="entry name" value="UDP-Glycosyltransferase/glycogen phosphorylase"/>
    <property type="match status" value="1"/>
</dbReference>
<sequence>MKILIVSKCPTHPTSAGNRWGILAQTQILKDLGNEIFFLYIDERPMKHNSLEHLKAYEETKAYWGEYFFYLRVSQLEKFYFNLIMKYNKRFHNGYQSCDVNYPHKLTAYVNRLDAQYDFDICIVNYYYLTKLFENISIPKKALFTHDCFAYKDLVVGERTMAIDANTEAKAMQRSPYILAVQDQEKYYFEILSPRSKVYNIYSKYTYQSSPVIGNHNIVFLSGNNSYNINGLRWFLKEVFPLIRKHFVDAQCIIAGAICQMIINDDLGEGVKLIGYVDSPNVLYEQGDVAINPTYQGTGLKIKTFEAISYDKVTMVHPHSMKGVFEKDKTSLFFSDKPQDWIDFLVKLWRTKEILITDMKKSNGDYMRRMNEFIVNEYIRFLND</sequence>
<dbReference type="Pfam" id="PF13692">
    <property type="entry name" value="Glyco_trans_1_4"/>
    <property type="match status" value="1"/>
</dbReference>
<keyword evidence="4" id="KW-1185">Reference proteome</keyword>
<evidence type="ECO:0000313" key="1">
    <source>
        <dbReference type="EMBL" id="KAB6086766.1"/>
    </source>
</evidence>
<evidence type="ECO:0000313" key="2">
    <source>
        <dbReference type="EMBL" id="RHK18457.1"/>
    </source>
</evidence>
<evidence type="ECO:0000313" key="4">
    <source>
        <dbReference type="Proteomes" id="UP000435059"/>
    </source>
</evidence>
<evidence type="ECO:0000313" key="3">
    <source>
        <dbReference type="Proteomes" id="UP000285503"/>
    </source>
</evidence>
<dbReference type="AlphaFoldDB" id="A0A415FDG5"/>
<dbReference type="Proteomes" id="UP000435059">
    <property type="component" value="Unassembled WGS sequence"/>
</dbReference>
<dbReference type="EMBL" id="QRNE01000228">
    <property type="protein sequence ID" value="RHK18457.1"/>
    <property type="molecule type" value="Genomic_DNA"/>
</dbReference>
<comment type="caution">
    <text evidence="2">The sequence shown here is derived from an EMBL/GenBank/DDBJ whole genome shotgun (WGS) entry which is preliminary data.</text>
</comment>
<dbReference type="Proteomes" id="UP000285503">
    <property type="component" value="Unassembled WGS sequence"/>
</dbReference>
<proteinExistence type="predicted"/>
<gene>
    <name evidence="2" type="ORF">DW075_23445</name>
    <name evidence="1" type="ORF">GA574_14255</name>
</gene>
<accession>A0A415FDG5</accession>
<protein>
    <submittedName>
        <fullName evidence="1 2">Glycosyltransferase</fullName>
    </submittedName>
</protein>